<organism evidence="2 3">
    <name type="scientific">Oedothorax gibbosus</name>
    <dbReference type="NCBI Taxonomy" id="931172"/>
    <lineage>
        <taxon>Eukaryota</taxon>
        <taxon>Metazoa</taxon>
        <taxon>Ecdysozoa</taxon>
        <taxon>Arthropoda</taxon>
        <taxon>Chelicerata</taxon>
        <taxon>Arachnida</taxon>
        <taxon>Araneae</taxon>
        <taxon>Araneomorphae</taxon>
        <taxon>Entelegynae</taxon>
        <taxon>Araneoidea</taxon>
        <taxon>Linyphiidae</taxon>
        <taxon>Erigoninae</taxon>
        <taxon>Oedothorax</taxon>
    </lineage>
</organism>
<evidence type="ECO:0000313" key="3">
    <source>
        <dbReference type="Proteomes" id="UP000827092"/>
    </source>
</evidence>
<keyword evidence="3" id="KW-1185">Reference proteome</keyword>
<feature type="chain" id="PRO_5043989326" evidence="1">
    <location>
        <begin position="23"/>
        <end position="133"/>
    </location>
</feature>
<evidence type="ECO:0000256" key="1">
    <source>
        <dbReference type="SAM" id="SignalP"/>
    </source>
</evidence>
<evidence type="ECO:0000313" key="2">
    <source>
        <dbReference type="EMBL" id="KAG8182235.1"/>
    </source>
</evidence>
<protein>
    <submittedName>
        <fullName evidence="2">Uncharacterized protein</fullName>
    </submittedName>
</protein>
<name>A0AAV6UCX9_9ARAC</name>
<dbReference type="AlphaFoldDB" id="A0AAV6UCX9"/>
<gene>
    <name evidence="2" type="ORF">JTE90_024168</name>
</gene>
<accession>A0AAV6UCX9</accession>
<dbReference type="Proteomes" id="UP000827092">
    <property type="component" value="Unassembled WGS sequence"/>
</dbReference>
<reference evidence="2 3" key="1">
    <citation type="journal article" date="2022" name="Nat. Ecol. Evol.">
        <title>A masculinizing supergene underlies an exaggerated male reproductive morph in a spider.</title>
        <authorList>
            <person name="Hendrickx F."/>
            <person name="De Corte Z."/>
            <person name="Sonet G."/>
            <person name="Van Belleghem S.M."/>
            <person name="Kostlbacher S."/>
            <person name="Vangestel C."/>
        </authorList>
    </citation>
    <scope>NUCLEOTIDE SEQUENCE [LARGE SCALE GENOMIC DNA]</scope>
    <source>
        <strain evidence="2">W744_W776</strain>
    </source>
</reference>
<sequence>MKQLCLVFVCLVLFVQLYGAWSKTCHAMDHCRENECCMTKSSMVGGCRSKGCEGCPCQINNVKSHLGDMYLMSCPCAEDLVCVAEKEIVNPDDSSVEYINSTCQRPDTDQTTGPGLLLQKLPGYLRLQSANGQ</sequence>
<proteinExistence type="predicted"/>
<feature type="signal peptide" evidence="1">
    <location>
        <begin position="1"/>
        <end position="22"/>
    </location>
</feature>
<dbReference type="Gene3D" id="2.10.80.10">
    <property type="entry name" value="Lipase, subunit A"/>
    <property type="match status" value="1"/>
</dbReference>
<comment type="caution">
    <text evidence="2">The sequence shown here is derived from an EMBL/GenBank/DDBJ whole genome shotgun (WGS) entry which is preliminary data.</text>
</comment>
<keyword evidence="1" id="KW-0732">Signal</keyword>
<dbReference type="EMBL" id="JAFNEN010000473">
    <property type="protein sequence ID" value="KAG8182235.1"/>
    <property type="molecule type" value="Genomic_DNA"/>
</dbReference>